<reference evidence="10" key="1">
    <citation type="submission" date="2022-07" db="EMBL/GenBank/DDBJ databases">
        <title>Evaluation of T. orientalis genome assembly methods using nanopore sequencing and analysis of variation between genomes.</title>
        <authorList>
            <person name="Yam J."/>
            <person name="Micallef M.L."/>
            <person name="Liu M."/>
            <person name="Djordjevic S.P."/>
            <person name="Bogema D.R."/>
            <person name="Jenkins C."/>
        </authorList>
    </citation>
    <scope>NUCLEOTIDE SEQUENCE</scope>
    <source>
        <strain evidence="10">Goon Nure</strain>
    </source>
</reference>
<dbReference type="PANTHER" id="PTHR22780">
    <property type="entry name" value="ADAPTIN, ALPHA/GAMMA/EPSILON"/>
    <property type="match status" value="1"/>
</dbReference>
<sequence>MSGSVKDLIRNIRGSKTASEERSVLAKECAKIRSSLNSDSLTSRRRNISKLLFINLLGHPTNFGQVECIKLIASSKFYDKRTGYLALNLLLNEDSEVLMLATNSIKIDLNDPNPYVREMALRALANVGTNEMLRELQYEIEVNMAHNVPNIRKKATVCTVRMLRKEANRNLTPDSISVSLARSYLKYIEPLVGDYDNGVKLAGLSLMSVMLDHYTEICDLDHFYGLLISALAQTLSPNQSNFTVTIPAGSDSFTHQNVFNDQSLDDPFLKIKLLKQLKNVYLKLTSNKSHQLVGGAEINGDLLGETNNFDMRLVGYREKLYEIVSTIINSVKFDGNRNYAILLECVSAIDSDFGEERFNELGKLVVKKFMSGKDNNVKYLALGIIMKLHNVNMVLGDTNWTIIVQSLKQPDMSIRKKALEVSLKVVNAAILDPLLSYLYEFLLSADEDTRKESMYNIFNCVKKHSEDVAYKLQVFVKIFTIAGNSVQDLILFEFIDLLVSSGDEVKRKTTLELLKVLRYNMGQSALVKTSLYSIGEYYDLLSKEDLKNVFSTHIPLSARSGSGSRLNKVSNYTNMPSDEYKSGRGLNESGSGIRGSGYMNNERNGYTDGTGMNKMINETSVDLLLDLSTPTNRNNQSARRDYGTIYETTEDDLLLDVFSPENSTGSNNAVNTAAATNPGEMFDLYDLATPKANLDIVGGLGGGAIGVSGDLNLADLESKTRLDNLGSPSKRLNVDDMVSPTRLESKASANNSQDYEAMLVELIENVTMRLLTKNLLNECEYLITCVGKLSHKMPKQVESLRKILKRFRRHSNPELQQRSCELEIILKENIMSLVNTGERPLSELYNEDEFGSRSENRKLLVGDDDVKDDNEDDFMKITASMKSQSDDKPGYSGSIDNKNDHKVDSIGYTSNYSNTVYSGKDKGSDIFDEFFSATGDTSTQTHVATTTNTTTNNSTTTNALDMVDFTSENGAFNMDKLANSIVQNVSVASARENREDDFQQFDPF</sequence>
<dbReference type="SUPFAM" id="SSF48371">
    <property type="entry name" value="ARM repeat"/>
    <property type="match status" value="1"/>
</dbReference>
<evidence type="ECO:0000256" key="6">
    <source>
        <dbReference type="ARBA" id="ARBA00023136"/>
    </source>
</evidence>
<dbReference type="GO" id="GO:0006886">
    <property type="term" value="P:intracellular protein transport"/>
    <property type="evidence" value="ECO:0007669"/>
    <property type="project" value="UniProtKB-UniRule"/>
</dbReference>
<dbReference type="Gene3D" id="1.25.10.10">
    <property type="entry name" value="Leucine-rich Repeat Variant"/>
    <property type="match status" value="2"/>
</dbReference>
<feature type="region of interest" description="Disordered" evidence="8">
    <location>
        <begin position="573"/>
        <end position="600"/>
    </location>
</feature>
<dbReference type="InterPro" id="IPR002553">
    <property type="entry name" value="Clathrin/coatomer_adapt-like_N"/>
</dbReference>
<evidence type="ECO:0000256" key="2">
    <source>
        <dbReference type="ARBA" id="ARBA00004555"/>
    </source>
</evidence>
<evidence type="ECO:0000313" key="11">
    <source>
        <dbReference type="Proteomes" id="UP000244811"/>
    </source>
</evidence>
<dbReference type="InterPro" id="IPR016024">
    <property type="entry name" value="ARM-type_fold"/>
</dbReference>
<evidence type="ECO:0000259" key="9">
    <source>
        <dbReference type="Pfam" id="PF01602"/>
    </source>
</evidence>
<evidence type="ECO:0000256" key="4">
    <source>
        <dbReference type="ARBA" id="ARBA00022927"/>
    </source>
</evidence>
<comment type="subcellular location">
    <subcellularLocation>
        <location evidence="1">Endomembrane system</location>
    </subcellularLocation>
    <subcellularLocation>
        <location evidence="2">Golgi apparatus</location>
    </subcellularLocation>
</comment>
<evidence type="ECO:0000313" key="10">
    <source>
        <dbReference type="EMBL" id="UKK02514.2"/>
    </source>
</evidence>
<dbReference type="InterPro" id="IPR011989">
    <property type="entry name" value="ARM-like"/>
</dbReference>
<keyword evidence="3 7" id="KW-0813">Transport</keyword>
<protein>
    <recommendedName>
        <fullName evidence="7">AP-1 complex subunit gamma</fullName>
    </recommendedName>
</protein>
<comment type="similarity">
    <text evidence="7">Belongs to the adaptor complexes large subunit family.</text>
</comment>
<dbReference type="InterPro" id="IPR050840">
    <property type="entry name" value="Adaptor_Complx_Large_Subunit"/>
</dbReference>
<keyword evidence="4 7" id="KW-0653">Protein transport</keyword>
<dbReference type="Proteomes" id="UP000244811">
    <property type="component" value="Chromosome 4"/>
</dbReference>
<keyword evidence="5 7" id="KW-0333">Golgi apparatus</keyword>
<accession>A0A976MEX7</accession>
<dbReference type="GO" id="GO:0016192">
    <property type="term" value="P:vesicle-mediated transport"/>
    <property type="evidence" value="ECO:0007669"/>
    <property type="project" value="InterPro"/>
</dbReference>
<proteinExistence type="inferred from homology"/>
<evidence type="ECO:0000256" key="5">
    <source>
        <dbReference type="ARBA" id="ARBA00023034"/>
    </source>
</evidence>
<keyword evidence="6 7" id="KW-0472">Membrane</keyword>
<dbReference type="InterPro" id="IPR017107">
    <property type="entry name" value="AP1_complex_gsu"/>
</dbReference>
<keyword evidence="7" id="KW-0968">Cytoplasmic vesicle</keyword>
<feature type="domain" description="Clathrin/coatomer adaptor adaptin-like N-terminal" evidence="9">
    <location>
        <begin position="23"/>
        <end position="550"/>
    </location>
</feature>
<evidence type="ECO:0000256" key="8">
    <source>
        <dbReference type="SAM" id="MobiDB-lite"/>
    </source>
</evidence>
<dbReference type="AlphaFoldDB" id="A0A976MEX7"/>
<evidence type="ECO:0000256" key="3">
    <source>
        <dbReference type="ARBA" id="ARBA00022448"/>
    </source>
</evidence>
<dbReference type="EMBL" id="CP056072">
    <property type="protein sequence ID" value="UKK02514.2"/>
    <property type="molecule type" value="Genomic_DNA"/>
</dbReference>
<dbReference type="GO" id="GO:0030121">
    <property type="term" value="C:AP-1 adaptor complex"/>
    <property type="evidence" value="ECO:0007669"/>
    <property type="project" value="InterPro"/>
</dbReference>
<evidence type="ECO:0000256" key="7">
    <source>
        <dbReference type="PIRNR" id="PIRNR037094"/>
    </source>
</evidence>
<name>A0A976MEX7_THEOR</name>
<dbReference type="PIRSF" id="PIRSF037094">
    <property type="entry name" value="AP1_complex_gamma"/>
    <property type="match status" value="1"/>
</dbReference>
<evidence type="ECO:0000256" key="1">
    <source>
        <dbReference type="ARBA" id="ARBA00004308"/>
    </source>
</evidence>
<organism evidence="10 11">
    <name type="scientific">Theileria orientalis</name>
    <dbReference type="NCBI Taxonomy" id="68886"/>
    <lineage>
        <taxon>Eukaryota</taxon>
        <taxon>Sar</taxon>
        <taxon>Alveolata</taxon>
        <taxon>Apicomplexa</taxon>
        <taxon>Aconoidasida</taxon>
        <taxon>Piroplasmida</taxon>
        <taxon>Theileriidae</taxon>
        <taxon>Theileria</taxon>
    </lineage>
</organism>
<gene>
    <name evidence="10" type="ORF">MACK_002607</name>
</gene>
<dbReference type="Pfam" id="PF01602">
    <property type="entry name" value="Adaptin_N"/>
    <property type="match status" value="1"/>
</dbReference>